<accession>A0AA36DIJ5</accession>
<dbReference type="EMBL" id="CATQJL010000001">
    <property type="protein sequence ID" value="CAJ0588267.1"/>
    <property type="molecule type" value="Genomic_DNA"/>
</dbReference>
<gene>
    <name evidence="2" type="ORF">CYNAS_LOCUS250</name>
</gene>
<feature type="signal peptide" evidence="1">
    <location>
        <begin position="1"/>
        <end position="18"/>
    </location>
</feature>
<sequence length="70" mass="8048">MKLFVLLMLIALCVGTYSRLCRMFHKRYKCQDGECVMVRLCLPKPNHYITYDLCMSKCGTTTASTNTTET</sequence>
<dbReference type="Proteomes" id="UP001176961">
    <property type="component" value="Unassembled WGS sequence"/>
</dbReference>
<keyword evidence="1" id="KW-0732">Signal</keyword>
<dbReference type="AlphaFoldDB" id="A0AA36DIJ5"/>
<evidence type="ECO:0000256" key="1">
    <source>
        <dbReference type="SAM" id="SignalP"/>
    </source>
</evidence>
<evidence type="ECO:0000313" key="3">
    <source>
        <dbReference type="Proteomes" id="UP001176961"/>
    </source>
</evidence>
<comment type="caution">
    <text evidence="2">The sequence shown here is derived from an EMBL/GenBank/DDBJ whole genome shotgun (WGS) entry which is preliminary data.</text>
</comment>
<organism evidence="2 3">
    <name type="scientific">Cylicocyclus nassatus</name>
    <name type="common">Nematode worm</name>
    <dbReference type="NCBI Taxonomy" id="53992"/>
    <lineage>
        <taxon>Eukaryota</taxon>
        <taxon>Metazoa</taxon>
        <taxon>Ecdysozoa</taxon>
        <taxon>Nematoda</taxon>
        <taxon>Chromadorea</taxon>
        <taxon>Rhabditida</taxon>
        <taxon>Rhabditina</taxon>
        <taxon>Rhabditomorpha</taxon>
        <taxon>Strongyloidea</taxon>
        <taxon>Strongylidae</taxon>
        <taxon>Cylicocyclus</taxon>
    </lineage>
</organism>
<reference evidence="2" key="1">
    <citation type="submission" date="2023-07" db="EMBL/GenBank/DDBJ databases">
        <authorList>
            <consortium name="CYATHOMIX"/>
        </authorList>
    </citation>
    <scope>NUCLEOTIDE SEQUENCE</scope>
    <source>
        <strain evidence="2">N/A</strain>
    </source>
</reference>
<keyword evidence="3" id="KW-1185">Reference proteome</keyword>
<name>A0AA36DIJ5_CYLNA</name>
<proteinExistence type="predicted"/>
<feature type="chain" id="PRO_5041291642" evidence="1">
    <location>
        <begin position="19"/>
        <end position="70"/>
    </location>
</feature>
<evidence type="ECO:0000313" key="2">
    <source>
        <dbReference type="EMBL" id="CAJ0588267.1"/>
    </source>
</evidence>
<protein>
    <submittedName>
        <fullName evidence="2">Uncharacterized protein</fullName>
    </submittedName>
</protein>